<feature type="region of interest" description="Disordered" evidence="2">
    <location>
        <begin position="270"/>
        <end position="316"/>
    </location>
</feature>
<evidence type="ECO:0000313" key="3">
    <source>
        <dbReference type="EMBL" id="KAA8537518.1"/>
    </source>
</evidence>
<sequence>MGTLKDSNVSSDRQKWQKIFNALVHMLRTYGTQIESFLEEKKLLEDRIKLQRDQISQMKRDFTVQEMVHTVEAAKLDLMVGLKQRESFFYKLKLEDAGIELADFKELFDYLSHKCSETNDISKTVDIKDEGRRCKVLESEVRRLKSETEKLISKNNSEVSALLSEKKFVWNQYNRMEREKVDQLRIKCAEIEQTNEKIQKLLTRMEQLQLSNSEKDNAILTLKTTVAKLEADLNKKSAKISRLSGELDTLRKSRSASVTPVLHRCSAELGNSRLGGKTGGTDGRNTIVKKEPNPPQFPEHLKDSKKGCRSSKRKAVESIPFSDAPKLFTSAFKVPKLKNASPHVT</sequence>
<dbReference type="PANTHER" id="PTHR35992:SF1">
    <property type="entry name" value="CYTOMATRIX PROTEIN-LIKE PROTEIN"/>
    <property type="match status" value="1"/>
</dbReference>
<accession>A0A5J5B4C1</accession>
<feature type="coiled-coil region" evidence="1">
    <location>
        <begin position="34"/>
        <end position="61"/>
    </location>
</feature>
<organism evidence="3 4">
    <name type="scientific">Nyssa sinensis</name>
    <dbReference type="NCBI Taxonomy" id="561372"/>
    <lineage>
        <taxon>Eukaryota</taxon>
        <taxon>Viridiplantae</taxon>
        <taxon>Streptophyta</taxon>
        <taxon>Embryophyta</taxon>
        <taxon>Tracheophyta</taxon>
        <taxon>Spermatophyta</taxon>
        <taxon>Magnoliopsida</taxon>
        <taxon>eudicotyledons</taxon>
        <taxon>Gunneridae</taxon>
        <taxon>Pentapetalae</taxon>
        <taxon>asterids</taxon>
        <taxon>Cornales</taxon>
        <taxon>Nyssaceae</taxon>
        <taxon>Nyssa</taxon>
    </lineage>
</organism>
<evidence type="ECO:0000313" key="4">
    <source>
        <dbReference type="Proteomes" id="UP000325577"/>
    </source>
</evidence>
<dbReference type="Proteomes" id="UP000325577">
    <property type="component" value="Linkage Group LG15"/>
</dbReference>
<reference evidence="3 4" key="1">
    <citation type="submission" date="2019-09" db="EMBL/GenBank/DDBJ databases">
        <title>A chromosome-level genome assembly of the Chinese tupelo Nyssa sinensis.</title>
        <authorList>
            <person name="Yang X."/>
            <person name="Kang M."/>
            <person name="Yang Y."/>
            <person name="Xiong H."/>
            <person name="Wang M."/>
            <person name="Zhang Z."/>
            <person name="Wang Z."/>
            <person name="Wu H."/>
            <person name="Ma T."/>
            <person name="Liu J."/>
            <person name="Xi Z."/>
        </authorList>
    </citation>
    <scope>NUCLEOTIDE SEQUENCE [LARGE SCALE GENOMIC DNA]</scope>
    <source>
        <strain evidence="3">J267</strain>
        <tissue evidence="3">Leaf</tissue>
    </source>
</reference>
<proteinExistence type="predicted"/>
<dbReference type="EMBL" id="CM018038">
    <property type="protein sequence ID" value="KAA8537518.1"/>
    <property type="molecule type" value="Genomic_DNA"/>
</dbReference>
<dbReference type="AlphaFoldDB" id="A0A5J5B4C1"/>
<gene>
    <name evidence="3" type="ORF">F0562_027126</name>
</gene>
<name>A0A5J5B4C1_9ASTE</name>
<keyword evidence="4" id="KW-1185">Reference proteome</keyword>
<protein>
    <submittedName>
        <fullName evidence="3">Uncharacterized protein</fullName>
    </submittedName>
</protein>
<dbReference type="OrthoDB" id="1921280at2759"/>
<evidence type="ECO:0000256" key="2">
    <source>
        <dbReference type="SAM" id="MobiDB-lite"/>
    </source>
</evidence>
<evidence type="ECO:0000256" key="1">
    <source>
        <dbReference type="SAM" id="Coils"/>
    </source>
</evidence>
<keyword evidence="1" id="KW-0175">Coiled coil</keyword>
<feature type="coiled-coil region" evidence="1">
    <location>
        <begin position="127"/>
        <end position="253"/>
    </location>
</feature>
<dbReference type="PANTHER" id="PTHR35992">
    <property type="entry name" value="CYTOMATRIX PROTEIN-LIKE PROTEIN"/>
    <property type="match status" value="1"/>
</dbReference>